<reference evidence="2" key="2">
    <citation type="submission" date="2020-09" db="EMBL/GenBank/DDBJ databases">
        <authorList>
            <person name="Sun Q."/>
            <person name="Ohkuma M."/>
        </authorList>
    </citation>
    <scope>NUCLEOTIDE SEQUENCE</scope>
    <source>
        <strain evidence="2">JCM 5016</strain>
    </source>
</reference>
<feature type="domain" description="DUF397" evidence="1">
    <location>
        <begin position="19"/>
        <end position="70"/>
    </location>
</feature>
<dbReference type="RefSeq" id="WP_373303145.1">
    <property type="nucleotide sequence ID" value="NZ_BMWH01000004.1"/>
</dbReference>
<sequence length="76" mass="8368">MSITNPREPRPELEPGRLMWVRSSYSNGAGGECVECALTGDDALIRDSKRTGGPVIAVRREPWRRFVQALAGSELP</sequence>
<evidence type="ECO:0000313" key="2">
    <source>
        <dbReference type="EMBL" id="GGZ79778.1"/>
    </source>
</evidence>
<proteinExistence type="predicted"/>
<dbReference type="Pfam" id="PF04149">
    <property type="entry name" value="DUF397"/>
    <property type="match status" value="1"/>
</dbReference>
<keyword evidence="3" id="KW-1185">Reference proteome</keyword>
<dbReference type="Proteomes" id="UP000623010">
    <property type="component" value="Unassembled WGS sequence"/>
</dbReference>
<reference evidence="2" key="1">
    <citation type="journal article" date="2014" name="Int. J. Syst. Evol. Microbiol.">
        <title>Complete genome sequence of Corynebacterium casei LMG S-19264T (=DSM 44701T), isolated from a smear-ripened cheese.</title>
        <authorList>
            <consortium name="US DOE Joint Genome Institute (JGI-PGF)"/>
            <person name="Walter F."/>
            <person name="Albersmeier A."/>
            <person name="Kalinowski J."/>
            <person name="Ruckert C."/>
        </authorList>
    </citation>
    <scope>NUCLEOTIDE SEQUENCE</scope>
    <source>
        <strain evidence="2">JCM 5016</strain>
    </source>
</reference>
<gene>
    <name evidence="2" type="ORF">GCM10010389_16790</name>
</gene>
<protein>
    <recommendedName>
        <fullName evidence="1">DUF397 domain-containing protein</fullName>
    </recommendedName>
</protein>
<accession>A0A918QZ80</accession>
<comment type="caution">
    <text evidence="2">The sequence shown here is derived from an EMBL/GenBank/DDBJ whole genome shotgun (WGS) entry which is preliminary data.</text>
</comment>
<dbReference type="EMBL" id="BMWH01000004">
    <property type="protein sequence ID" value="GGZ79778.1"/>
    <property type="molecule type" value="Genomic_DNA"/>
</dbReference>
<dbReference type="AlphaFoldDB" id="A0A918QZ80"/>
<organism evidence="2 3">
    <name type="scientific">Streptomyces echinoruber</name>
    <dbReference type="NCBI Taxonomy" id="68898"/>
    <lineage>
        <taxon>Bacteria</taxon>
        <taxon>Bacillati</taxon>
        <taxon>Actinomycetota</taxon>
        <taxon>Actinomycetes</taxon>
        <taxon>Kitasatosporales</taxon>
        <taxon>Streptomycetaceae</taxon>
        <taxon>Streptomyces</taxon>
    </lineage>
</organism>
<evidence type="ECO:0000259" key="1">
    <source>
        <dbReference type="Pfam" id="PF04149"/>
    </source>
</evidence>
<dbReference type="InterPro" id="IPR007278">
    <property type="entry name" value="DUF397"/>
</dbReference>
<evidence type="ECO:0000313" key="3">
    <source>
        <dbReference type="Proteomes" id="UP000623010"/>
    </source>
</evidence>
<name>A0A918QZ80_9ACTN</name>